<evidence type="ECO:0000256" key="4">
    <source>
        <dbReference type="ARBA" id="ARBA00022989"/>
    </source>
</evidence>
<evidence type="ECO:0000259" key="9">
    <source>
        <dbReference type="Pfam" id="PF09430"/>
    </source>
</evidence>
<evidence type="ECO:0000256" key="3">
    <source>
        <dbReference type="ARBA" id="ARBA00022729"/>
    </source>
</evidence>
<dbReference type="Proteomes" id="UP000006352">
    <property type="component" value="Unassembled WGS sequence"/>
</dbReference>
<dbReference type="Pfam" id="PF09430">
    <property type="entry name" value="EMC7_beta-sandw"/>
    <property type="match status" value="1"/>
</dbReference>
<keyword evidence="4 7" id="KW-1133">Transmembrane helix</keyword>
<feature type="signal peptide" evidence="8">
    <location>
        <begin position="1"/>
        <end position="19"/>
    </location>
</feature>
<keyword evidence="2 7" id="KW-0812">Transmembrane</keyword>
<dbReference type="HOGENOM" id="CLU_073620_3_0_1"/>
<dbReference type="OrthoDB" id="27095at2759"/>
<evidence type="ECO:0000313" key="10">
    <source>
        <dbReference type="EMBL" id="CCM00949.1"/>
    </source>
</evidence>
<dbReference type="InterPro" id="IPR039163">
    <property type="entry name" value="EMC7"/>
</dbReference>
<evidence type="ECO:0000313" key="11">
    <source>
        <dbReference type="Proteomes" id="UP000006352"/>
    </source>
</evidence>
<feature type="region of interest" description="Disordered" evidence="6">
    <location>
        <begin position="198"/>
        <end position="236"/>
    </location>
</feature>
<dbReference type="RefSeq" id="XP_012180232.1">
    <property type="nucleotide sequence ID" value="XM_012324842.1"/>
</dbReference>
<evidence type="ECO:0000256" key="2">
    <source>
        <dbReference type="ARBA" id="ARBA00022692"/>
    </source>
</evidence>
<reference evidence="10 11" key="1">
    <citation type="journal article" date="2012" name="Appl. Environ. Microbiol.">
        <title>Short-read sequencing for genomic analysis of the brown rot fungus Fibroporia radiculosa.</title>
        <authorList>
            <person name="Tang J.D."/>
            <person name="Perkins A.D."/>
            <person name="Sonstegard T.S."/>
            <person name="Schroeder S.G."/>
            <person name="Burgess S.C."/>
            <person name="Diehl S.V."/>
        </authorList>
    </citation>
    <scope>NUCLEOTIDE SEQUENCE [LARGE SCALE GENOMIC DNA]</scope>
    <source>
        <strain evidence="10 11">TFFH 294</strain>
    </source>
</reference>
<sequence>MRVSFILLILSSLCYTVLALDIKGRIQWNELCPSLSSLGQAKVVLDNGKLRGGITRDGSFVIPDVPAGTYILSVIAHDHAFDKASLLRIDVLEAETLPEVRPYIPGTPLSPPSTVTLPYPVVLPARQTSDYFVPHQSFNLLGMFQSPMTLMMLGMGVLVLAMPTLMKNMDPEMVQDINKRQARISTFQNSLQSGDLGSGLSALINTGDDEKPPAPSAMKQSASAGMKHRSGKGKKR</sequence>
<keyword evidence="5 7" id="KW-0472">Membrane</keyword>
<keyword evidence="3 8" id="KW-0732">Signal</keyword>
<feature type="chain" id="PRO_5003778304" description="ER membrane protein complex subunit 7 beta-sandwich domain-containing protein" evidence="8">
    <location>
        <begin position="20"/>
        <end position="236"/>
    </location>
</feature>
<feature type="compositionally biased region" description="Basic residues" evidence="6">
    <location>
        <begin position="226"/>
        <end position="236"/>
    </location>
</feature>
<evidence type="ECO:0000256" key="1">
    <source>
        <dbReference type="ARBA" id="ARBA00004167"/>
    </source>
</evidence>
<dbReference type="InterPro" id="IPR019008">
    <property type="entry name" value="Beta_sandwich_EMC7"/>
</dbReference>
<evidence type="ECO:0000256" key="7">
    <source>
        <dbReference type="SAM" id="Phobius"/>
    </source>
</evidence>
<comment type="subcellular location">
    <subcellularLocation>
        <location evidence="1">Membrane</location>
        <topology evidence="1">Single-pass membrane protein</topology>
    </subcellularLocation>
</comment>
<dbReference type="EMBL" id="HE797010">
    <property type="protein sequence ID" value="CCM00949.1"/>
    <property type="molecule type" value="Genomic_DNA"/>
</dbReference>
<dbReference type="AlphaFoldDB" id="J4H258"/>
<evidence type="ECO:0000256" key="5">
    <source>
        <dbReference type="ARBA" id="ARBA00023136"/>
    </source>
</evidence>
<dbReference type="GeneID" id="24095860"/>
<dbReference type="STRING" id="599839.J4H258"/>
<dbReference type="PANTHER" id="PTHR13605:SF4">
    <property type="entry name" value="ER MEMBRANE PROTEIN COMPLEX SUBUNIT 7"/>
    <property type="match status" value="1"/>
</dbReference>
<dbReference type="GO" id="GO:0072546">
    <property type="term" value="C:EMC complex"/>
    <property type="evidence" value="ECO:0007669"/>
    <property type="project" value="TreeGrafter"/>
</dbReference>
<evidence type="ECO:0000256" key="8">
    <source>
        <dbReference type="SAM" id="SignalP"/>
    </source>
</evidence>
<name>J4H258_9APHY</name>
<feature type="domain" description="ER membrane protein complex subunit 7 beta-sandwich" evidence="9">
    <location>
        <begin position="40"/>
        <end position="151"/>
    </location>
</feature>
<dbReference type="FunCoup" id="J4H258">
    <property type="interactions" value="60"/>
</dbReference>
<proteinExistence type="predicted"/>
<evidence type="ECO:0000256" key="6">
    <source>
        <dbReference type="SAM" id="MobiDB-lite"/>
    </source>
</evidence>
<dbReference type="PANTHER" id="PTHR13605">
    <property type="entry name" value="ER MEMBRANE PROTEIN COMPLEX SUBUNIT 7"/>
    <property type="match status" value="1"/>
</dbReference>
<feature type="transmembrane region" description="Helical" evidence="7">
    <location>
        <begin position="148"/>
        <end position="166"/>
    </location>
</feature>
<keyword evidence="11" id="KW-1185">Reference proteome</keyword>
<gene>
    <name evidence="10" type="ORF">FIBRA_02996</name>
</gene>
<protein>
    <recommendedName>
        <fullName evidence="9">ER membrane protein complex subunit 7 beta-sandwich domain-containing protein</fullName>
    </recommendedName>
</protein>
<organism evidence="10 11">
    <name type="scientific">Fibroporia radiculosa</name>
    <dbReference type="NCBI Taxonomy" id="599839"/>
    <lineage>
        <taxon>Eukaryota</taxon>
        <taxon>Fungi</taxon>
        <taxon>Dikarya</taxon>
        <taxon>Basidiomycota</taxon>
        <taxon>Agaricomycotina</taxon>
        <taxon>Agaricomycetes</taxon>
        <taxon>Polyporales</taxon>
        <taxon>Fibroporiaceae</taxon>
        <taxon>Fibroporia</taxon>
    </lineage>
</organism>
<dbReference type="InParanoid" id="J4H258"/>
<accession>J4H258</accession>